<evidence type="ECO:0000313" key="1">
    <source>
        <dbReference type="EMBL" id="EEV17264.1"/>
    </source>
</evidence>
<organism evidence="1 2">
    <name type="scientific">Campylobacter gracilis RM3268</name>
    <dbReference type="NCBI Taxonomy" id="553220"/>
    <lineage>
        <taxon>Bacteria</taxon>
        <taxon>Pseudomonadati</taxon>
        <taxon>Campylobacterota</taxon>
        <taxon>Epsilonproteobacteria</taxon>
        <taxon>Campylobacterales</taxon>
        <taxon>Campylobacteraceae</taxon>
        <taxon>Campylobacter</taxon>
    </lineage>
</organism>
<comment type="caution">
    <text evidence="1">The sequence shown here is derived from an EMBL/GenBank/DDBJ whole genome shotgun (WGS) entry which is preliminary data.</text>
</comment>
<keyword evidence="2" id="KW-1185">Reference proteome</keyword>
<sequence>MHVNFMQHGILWRKIPRGHAAWNLWNLRCRKIKRLRICSVLR</sequence>
<dbReference type="AlphaFoldDB" id="C8PK09"/>
<dbReference type="EMBL" id="ACYG01000027">
    <property type="protein sequence ID" value="EEV17264.1"/>
    <property type="molecule type" value="Genomic_DNA"/>
</dbReference>
<accession>C8PK09</accession>
<proteinExistence type="predicted"/>
<gene>
    <name evidence="1" type="ORF">CAMGR0001_1559</name>
</gene>
<evidence type="ECO:0000313" key="2">
    <source>
        <dbReference type="Proteomes" id="UP000005709"/>
    </source>
</evidence>
<protein>
    <submittedName>
        <fullName evidence="1">Uncharacterized protein</fullName>
    </submittedName>
</protein>
<name>C8PK09_9BACT</name>
<reference evidence="1 2" key="1">
    <citation type="submission" date="2009-07" db="EMBL/GenBank/DDBJ databases">
        <authorList>
            <person name="Madupu R."/>
            <person name="Sebastian Y."/>
            <person name="Durkin A.S."/>
            <person name="Torralba M."/>
            <person name="Methe B."/>
            <person name="Sutton G.G."/>
            <person name="Strausberg R.L."/>
            <person name="Nelson K.E."/>
        </authorList>
    </citation>
    <scope>NUCLEOTIDE SEQUENCE [LARGE SCALE GENOMIC DNA]</scope>
    <source>
        <strain evidence="1 2">RM3268</strain>
    </source>
</reference>
<dbReference type="Proteomes" id="UP000005709">
    <property type="component" value="Unassembled WGS sequence"/>
</dbReference>